<organism evidence="3 4">
    <name type="scientific">Bordetella genomosp. 10</name>
    <dbReference type="NCBI Taxonomy" id="1416804"/>
    <lineage>
        <taxon>Bacteria</taxon>
        <taxon>Pseudomonadati</taxon>
        <taxon>Pseudomonadota</taxon>
        <taxon>Betaproteobacteria</taxon>
        <taxon>Burkholderiales</taxon>
        <taxon>Alcaligenaceae</taxon>
        <taxon>Bordetella</taxon>
    </lineage>
</organism>
<dbReference type="EMBL" id="NEVM01000005">
    <property type="protein sequence ID" value="OZI32421.1"/>
    <property type="molecule type" value="Genomic_DNA"/>
</dbReference>
<feature type="domain" description="FecR N-terminal" evidence="2">
    <location>
        <begin position="13"/>
        <end position="55"/>
    </location>
</feature>
<feature type="domain" description="FecR protein" evidence="1">
    <location>
        <begin position="114"/>
        <end position="212"/>
    </location>
</feature>
<dbReference type="InterPro" id="IPR006860">
    <property type="entry name" value="FecR"/>
</dbReference>
<keyword evidence="4" id="KW-1185">Reference proteome</keyword>
<dbReference type="Proteomes" id="UP000216020">
    <property type="component" value="Unassembled WGS sequence"/>
</dbReference>
<evidence type="ECO:0000259" key="2">
    <source>
        <dbReference type="Pfam" id="PF16220"/>
    </source>
</evidence>
<dbReference type="OrthoDB" id="1100567at2"/>
<dbReference type="Gene3D" id="2.60.120.1440">
    <property type="match status" value="1"/>
</dbReference>
<evidence type="ECO:0000313" key="4">
    <source>
        <dbReference type="Proteomes" id="UP000216020"/>
    </source>
</evidence>
<comment type="caution">
    <text evidence="3">The sequence shown here is derived from an EMBL/GenBank/DDBJ whole genome shotgun (WGS) entry which is preliminary data.</text>
</comment>
<evidence type="ECO:0000313" key="3">
    <source>
        <dbReference type="EMBL" id="OZI32421.1"/>
    </source>
</evidence>
<sequence length="327" mass="35963">MACGQPISEATADAAAEWLTVMMSGEATDNDRHRWQQWRAADPEHELAWQHIEAVTRRLSAMQPRAAYQTLSPYAGAGARGRRKAMRLLLWGGAFGVSALLASRTQTWRQAAADYRTGVGQQRAVALSDGTRILLNTDSAIDVQFDGQRRLVRLVAGEAMIVTGHAPVDGRPDTRPFIVQTGEGRIRALGTRFLVRQDDGYSAVAVVENAVEITPDAVSAQPLVLRAGERTTFTRDAVDGASALADRDLAWTRGQIVAEDQRLSDFLADLGRYRPGFLRCDPAAASLRVSGVFPLEDTDRILDMLTKVLPVRVHRRTRYWVTVEALS</sequence>
<evidence type="ECO:0000259" key="1">
    <source>
        <dbReference type="Pfam" id="PF04773"/>
    </source>
</evidence>
<dbReference type="Pfam" id="PF16220">
    <property type="entry name" value="DUF4880"/>
    <property type="match status" value="1"/>
</dbReference>
<proteinExistence type="predicted"/>
<name>A0A261S5M5_9BORD</name>
<dbReference type="InterPro" id="IPR012373">
    <property type="entry name" value="Ferrdict_sens_TM"/>
</dbReference>
<dbReference type="InterPro" id="IPR032623">
    <property type="entry name" value="FecR_N"/>
</dbReference>
<dbReference type="Pfam" id="PF04773">
    <property type="entry name" value="FecR"/>
    <property type="match status" value="1"/>
</dbReference>
<accession>A0A261S5M5</accession>
<protein>
    <submittedName>
        <fullName evidence="3">Iron dicitrate transport regulator FecR</fullName>
    </submittedName>
</protein>
<reference evidence="4" key="1">
    <citation type="submission" date="2017-05" db="EMBL/GenBank/DDBJ databases">
        <title>Complete and WGS of Bordetella genogroups.</title>
        <authorList>
            <person name="Spilker T."/>
            <person name="Lipuma J."/>
        </authorList>
    </citation>
    <scope>NUCLEOTIDE SEQUENCE [LARGE SCALE GENOMIC DNA]</scope>
    <source>
        <strain evidence="4">AU16122</strain>
    </source>
</reference>
<dbReference type="PIRSF" id="PIRSF018266">
    <property type="entry name" value="FecR"/>
    <property type="match status" value="1"/>
</dbReference>
<dbReference type="PANTHER" id="PTHR30273">
    <property type="entry name" value="PERIPLASMIC SIGNAL SENSOR AND SIGMA FACTOR ACTIVATOR FECR-RELATED"/>
    <property type="match status" value="1"/>
</dbReference>
<gene>
    <name evidence="3" type="ORF">CAL29_22490</name>
</gene>
<dbReference type="GO" id="GO:0016989">
    <property type="term" value="F:sigma factor antagonist activity"/>
    <property type="evidence" value="ECO:0007669"/>
    <property type="project" value="TreeGrafter"/>
</dbReference>
<dbReference type="AlphaFoldDB" id="A0A261S5M5"/>
<dbReference type="PANTHER" id="PTHR30273:SF2">
    <property type="entry name" value="PROTEIN FECR"/>
    <property type="match status" value="1"/>
</dbReference>